<gene>
    <name evidence="1" type="ORF">PHMEG_00031646</name>
</gene>
<dbReference type="OrthoDB" id="129938at2759"/>
<name>A0A225UY52_9STRA</name>
<proteinExistence type="predicted"/>
<keyword evidence="2" id="KW-1185">Reference proteome</keyword>
<dbReference type="EMBL" id="NBNE01010106">
    <property type="protein sequence ID" value="OWY97748.1"/>
    <property type="molecule type" value="Genomic_DNA"/>
</dbReference>
<organism evidence="1 2">
    <name type="scientific">Phytophthora megakarya</name>
    <dbReference type="NCBI Taxonomy" id="4795"/>
    <lineage>
        <taxon>Eukaryota</taxon>
        <taxon>Sar</taxon>
        <taxon>Stramenopiles</taxon>
        <taxon>Oomycota</taxon>
        <taxon>Peronosporomycetes</taxon>
        <taxon>Peronosporales</taxon>
        <taxon>Peronosporaceae</taxon>
        <taxon>Phytophthora</taxon>
    </lineage>
</organism>
<reference evidence="2" key="1">
    <citation type="submission" date="2017-03" db="EMBL/GenBank/DDBJ databases">
        <title>Phytopthora megakarya and P. palmivora, two closely related causual agents of cacao black pod achieved similar genome size and gene model numbers by different mechanisms.</title>
        <authorList>
            <person name="Ali S."/>
            <person name="Shao J."/>
            <person name="Larry D.J."/>
            <person name="Kronmiller B."/>
            <person name="Shen D."/>
            <person name="Strem M.D."/>
            <person name="Melnick R.L."/>
            <person name="Guiltinan M.J."/>
            <person name="Tyler B.M."/>
            <person name="Meinhardt L.W."/>
            <person name="Bailey B.A."/>
        </authorList>
    </citation>
    <scope>NUCLEOTIDE SEQUENCE [LARGE SCALE GENOMIC DNA]</scope>
    <source>
        <strain evidence="2">zdho120</strain>
    </source>
</reference>
<sequence>MIQAHQTVVRGDLKDTTVRAAISLASGTEADNELAVARAMYVLVAATSEQIEMKPVAENRTVVRVEVEAAVRTVPMVEVEKAEEAIEVAVVQKVKKALVNEKKVVEPIVDEVVEATVVEGAVKVVKEVATVVETAVDAKEETIESVVTQAEVEEGNPIKIEEPTSKPAGESEVPDQIVVEKEVDDADAPVSPILFCEVPDEKILDKAGDDTMAGLRMPKRMVSIPEDEENVVEVEDEEDVDQVAEETELVDNSAVDRTQEVVTPAKELTAKPATDDESETETQSVISEVTAMGAVESVAVAKTNKEPESEIDETMVFDPAIAAKEAAAIETQASSFSFIPDQLRKNSYTVSSVAVAITTAIVTTLVTRR</sequence>
<dbReference type="Proteomes" id="UP000198211">
    <property type="component" value="Unassembled WGS sequence"/>
</dbReference>
<comment type="caution">
    <text evidence="1">The sequence shown here is derived from an EMBL/GenBank/DDBJ whole genome shotgun (WGS) entry which is preliminary data.</text>
</comment>
<evidence type="ECO:0000313" key="1">
    <source>
        <dbReference type="EMBL" id="OWY97748.1"/>
    </source>
</evidence>
<dbReference type="AlphaFoldDB" id="A0A225UY52"/>
<protein>
    <submittedName>
        <fullName evidence="1">Uncharacterized protein</fullName>
    </submittedName>
</protein>
<evidence type="ECO:0000313" key="2">
    <source>
        <dbReference type="Proteomes" id="UP000198211"/>
    </source>
</evidence>
<accession>A0A225UY52</accession>